<dbReference type="OrthoDB" id="4506189at2759"/>
<dbReference type="GO" id="GO:0005484">
    <property type="term" value="F:SNAP receptor activity"/>
    <property type="evidence" value="ECO:0007669"/>
    <property type="project" value="TreeGrafter"/>
</dbReference>
<dbReference type="InParanoid" id="B4N6Z6"/>
<dbReference type="CDD" id="cd15860">
    <property type="entry name" value="SNARE_USE1"/>
    <property type="match status" value="1"/>
</dbReference>
<evidence type="ECO:0000256" key="3">
    <source>
        <dbReference type="ARBA" id="ARBA00015843"/>
    </source>
</evidence>
<evidence type="ECO:0000313" key="15">
    <source>
        <dbReference type="Proteomes" id="UP000007798"/>
    </source>
</evidence>
<proteinExistence type="inferred from homology"/>
<feature type="region of interest" description="Disordered" evidence="12">
    <location>
        <begin position="117"/>
        <end position="136"/>
    </location>
</feature>
<dbReference type="PhylomeDB" id="B4N6Z6"/>
<dbReference type="HOGENOM" id="CLU_1887948_0_0_1"/>
<feature type="transmembrane region" description="Helical" evidence="13">
    <location>
        <begin position="229"/>
        <end position="247"/>
    </location>
</feature>
<protein>
    <recommendedName>
        <fullName evidence="3">Vesicle transport protein USE1</fullName>
    </recommendedName>
    <alternativeName>
        <fullName evidence="11">USE1-like protein</fullName>
    </alternativeName>
</protein>
<keyword evidence="9 13" id="KW-1133">Transmembrane helix</keyword>
<dbReference type="EMBL" id="CH964168">
    <property type="protein sequence ID" value="EDW80135.2"/>
    <property type="molecule type" value="Genomic_DNA"/>
</dbReference>
<dbReference type="GO" id="GO:0031201">
    <property type="term" value="C:SNARE complex"/>
    <property type="evidence" value="ECO:0007669"/>
    <property type="project" value="TreeGrafter"/>
</dbReference>
<comment type="subcellular location">
    <subcellularLocation>
        <location evidence="1">Endoplasmic reticulum membrane</location>
        <topology evidence="1">Single-pass type IV membrane protein</topology>
    </subcellularLocation>
</comment>
<keyword evidence="10 13" id="KW-0472">Membrane</keyword>
<dbReference type="FunCoup" id="B4N6Z6">
    <property type="interactions" value="1776"/>
</dbReference>
<evidence type="ECO:0000256" key="11">
    <source>
        <dbReference type="ARBA" id="ARBA00032711"/>
    </source>
</evidence>
<evidence type="ECO:0000256" key="8">
    <source>
        <dbReference type="ARBA" id="ARBA00022927"/>
    </source>
</evidence>
<keyword evidence="7" id="KW-0931">ER-Golgi transport</keyword>
<dbReference type="eggNOG" id="KOG2678">
    <property type="taxonomic scope" value="Eukaryota"/>
</dbReference>
<dbReference type="STRING" id="7260.B4N6Z6"/>
<dbReference type="AlphaFoldDB" id="B4N6Z6"/>
<gene>
    <name evidence="14" type="primary">Dwil\GK24344</name>
    <name evidence="14" type="ORF">Dwil_GK24344</name>
</gene>
<dbReference type="Proteomes" id="UP000007798">
    <property type="component" value="Unassembled WGS sequence"/>
</dbReference>
<evidence type="ECO:0000313" key="14">
    <source>
        <dbReference type="EMBL" id="EDW80135.2"/>
    </source>
</evidence>
<evidence type="ECO:0000256" key="4">
    <source>
        <dbReference type="ARBA" id="ARBA00022448"/>
    </source>
</evidence>
<evidence type="ECO:0000256" key="9">
    <source>
        <dbReference type="ARBA" id="ARBA00022989"/>
    </source>
</evidence>
<dbReference type="KEGG" id="dwi:6646407"/>
<reference evidence="14 15" key="1">
    <citation type="journal article" date="2007" name="Nature">
        <title>Evolution of genes and genomes on the Drosophila phylogeny.</title>
        <authorList>
            <consortium name="Drosophila 12 Genomes Consortium"/>
            <person name="Clark A.G."/>
            <person name="Eisen M.B."/>
            <person name="Smith D.R."/>
            <person name="Bergman C.M."/>
            <person name="Oliver B."/>
            <person name="Markow T.A."/>
            <person name="Kaufman T.C."/>
            <person name="Kellis M."/>
            <person name="Gelbart W."/>
            <person name="Iyer V.N."/>
            <person name="Pollard D.A."/>
            <person name="Sackton T.B."/>
            <person name="Larracuente A.M."/>
            <person name="Singh N.D."/>
            <person name="Abad J.P."/>
            <person name="Abt D.N."/>
            <person name="Adryan B."/>
            <person name="Aguade M."/>
            <person name="Akashi H."/>
            <person name="Anderson W.W."/>
            <person name="Aquadro C.F."/>
            <person name="Ardell D.H."/>
            <person name="Arguello R."/>
            <person name="Artieri C.G."/>
            <person name="Barbash D.A."/>
            <person name="Barker D."/>
            <person name="Barsanti P."/>
            <person name="Batterham P."/>
            <person name="Batzoglou S."/>
            <person name="Begun D."/>
            <person name="Bhutkar A."/>
            <person name="Blanco E."/>
            <person name="Bosak S.A."/>
            <person name="Bradley R.K."/>
            <person name="Brand A.D."/>
            <person name="Brent M.R."/>
            <person name="Brooks A.N."/>
            <person name="Brown R.H."/>
            <person name="Butlin R.K."/>
            <person name="Caggese C."/>
            <person name="Calvi B.R."/>
            <person name="Bernardo de Carvalho A."/>
            <person name="Caspi A."/>
            <person name="Castrezana S."/>
            <person name="Celniker S.E."/>
            <person name="Chang J.L."/>
            <person name="Chapple C."/>
            <person name="Chatterji S."/>
            <person name="Chinwalla A."/>
            <person name="Civetta A."/>
            <person name="Clifton S.W."/>
            <person name="Comeron J.M."/>
            <person name="Costello J.C."/>
            <person name="Coyne J.A."/>
            <person name="Daub J."/>
            <person name="David R.G."/>
            <person name="Delcher A.L."/>
            <person name="Delehaunty K."/>
            <person name="Do C.B."/>
            <person name="Ebling H."/>
            <person name="Edwards K."/>
            <person name="Eickbush T."/>
            <person name="Evans J.D."/>
            <person name="Filipski A."/>
            <person name="Findeiss S."/>
            <person name="Freyhult E."/>
            <person name="Fulton L."/>
            <person name="Fulton R."/>
            <person name="Garcia A.C."/>
            <person name="Gardiner A."/>
            <person name="Garfield D.A."/>
            <person name="Garvin B.E."/>
            <person name="Gibson G."/>
            <person name="Gilbert D."/>
            <person name="Gnerre S."/>
            <person name="Godfrey J."/>
            <person name="Good R."/>
            <person name="Gotea V."/>
            <person name="Gravely B."/>
            <person name="Greenberg A.J."/>
            <person name="Griffiths-Jones S."/>
            <person name="Gross S."/>
            <person name="Guigo R."/>
            <person name="Gustafson E.A."/>
            <person name="Haerty W."/>
            <person name="Hahn M.W."/>
            <person name="Halligan D.L."/>
            <person name="Halpern A.L."/>
            <person name="Halter G.M."/>
            <person name="Han M.V."/>
            <person name="Heger A."/>
            <person name="Hillier L."/>
            <person name="Hinrichs A.S."/>
            <person name="Holmes I."/>
            <person name="Hoskins R.A."/>
            <person name="Hubisz M.J."/>
            <person name="Hultmark D."/>
            <person name="Huntley M.A."/>
            <person name="Jaffe D.B."/>
            <person name="Jagadeeshan S."/>
            <person name="Jeck W.R."/>
            <person name="Johnson J."/>
            <person name="Jones C.D."/>
            <person name="Jordan W.C."/>
            <person name="Karpen G.H."/>
            <person name="Kataoka E."/>
            <person name="Keightley P.D."/>
            <person name="Kheradpour P."/>
            <person name="Kirkness E.F."/>
            <person name="Koerich L.B."/>
            <person name="Kristiansen K."/>
            <person name="Kudrna D."/>
            <person name="Kulathinal R.J."/>
            <person name="Kumar S."/>
            <person name="Kwok R."/>
            <person name="Lander E."/>
            <person name="Langley C.H."/>
            <person name="Lapoint R."/>
            <person name="Lazzaro B.P."/>
            <person name="Lee S.J."/>
            <person name="Levesque L."/>
            <person name="Li R."/>
            <person name="Lin C.F."/>
            <person name="Lin M.F."/>
            <person name="Lindblad-Toh K."/>
            <person name="Llopart A."/>
            <person name="Long M."/>
            <person name="Low L."/>
            <person name="Lozovsky E."/>
            <person name="Lu J."/>
            <person name="Luo M."/>
            <person name="Machado C.A."/>
            <person name="Makalowski W."/>
            <person name="Marzo M."/>
            <person name="Matsuda M."/>
            <person name="Matzkin L."/>
            <person name="McAllister B."/>
            <person name="McBride C.S."/>
            <person name="McKernan B."/>
            <person name="McKernan K."/>
            <person name="Mendez-Lago M."/>
            <person name="Minx P."/>
            <person name="Mollenhauer M.U."/>
            <person name="Montooth K."/>
            <person name="Mount S.M."/>
            <person name="Mu X."/>
            <person name="Myers E."/>
            <person name="Negre B."/>
            <person name="Newfeld S."/>
            <person name="Nielsen R."/>
            <person name="Noor M.A."/>
            <person name="O'Grady P."/>
            <person name="Pachter L."/>
            <person name="Papaceit M."/>
            <person name="Parisi M.J."/>
            <person name="Parisi M."/>
            <person name="Parts L."/>
            <person name="Pedersen J.S."/>
            <person name="Pesole G."/>
            <person name="Phillippy A.M."/>
            <person name="Ponting C.P."/>
            <person name="Pop M."/>
            <person name="Porcelli D."/>
            <person name="Powell J.R."/>
            <person name="Prohaska S."/>
            <person name="Pruitt K."/>
            <person name="Puig M."/>
            <person name="Quesneville H."/>
            <person name="Ram K.R."/>
            <person name="Rand D."/>
            <person name="Rasmussen M.D."/>
            <person name="Reed L.K."/>
            <person name="Reenan R."/>
            <person name="Reily A."/>
            <person name="Remington K.A."/>
            <person name="Rieger T.T."/>
            <person name="Ritchie M.G."/>
            <person name="Robin C."/>
            <person name="Rogers Y.H."/>
            <person name="Rohde C."/>
            <person name="Rozas J."/>
            <person name="Rubenfield M.J."/>
            <person name="Ruiz A."/>
            <person name="Russo S."/>
            <person name="Salzberg S.L."/>
            <person name="Sanchez-Gracia A."/>
            <person name="Saranga D.J."/>
            <person name="Sato H."/>
            <person name="Schaeffer S.W."/>
            <person name="Schatz M.C."/>
            <person name="Schlenke T."/>
            <person name="Schwartz R."/>
            <person name="Segarra C."/>
            <person name="Singh R.S."/>
            <person name="Sirot L."/>
            <person name="Sirota M."/>
            <person name="Sisneros N.B."/>
            <person name="Smith C.D."/>
            <person name="Smith T.F."/>
            <person name="Spieth J."/>
            <person name="Stage D.E."/>
            <person name="Stark A."/>
            <person name="Stephan W."/>
            <person name="Strausberg R.L."/>
            <person name="Strempel S."/>
            <person name="Sturgill D."/>
            <person name="Sutton G."/>
            <person name="Sutton G.G."/>
            <person name="Tao W."/>
            <person name="Teichmann S."/>
            <person name="Tobari Y.N."/>
            <person name="Tomimura Y."/>
            <person name="Tsolas J.M."/>
            <person name="Valente V.L."/>
            <person name="Venter E."/>
            <person name="Venter J.C."/>
            <person name="Vicario S."/>
            <person name="Vieira F.G."/>
            <person name="Vilella A.J."/>
            <person name="Villasante A."/>
            <person name="Walenz B."/>
            <person name="Wang J."/>
            <person name="Wasserman M."/>
            <person name="Watts T."/>
            <person name="Wilson D."/>
            <person name="Wilson R.K."/>
            <person name="Wing R.A."/>
            <person name="Wolfner M.F."/>
            <person name="Wong A."/>
            <person name="Wong G.K."/>
            <person name="Wu C.I."/>
            <person name="Wu G."/>
            <person name="Yamamoto D."/>
            <person name="Yang H.P."/>
            <person name="Yang S.P."/>
            <person name="Yorke J.A."/>
            <person name="Yoshida K."/>
            <person name="Zdobnov E."/>
            <person name="Zhang P."/>
            <person name="Zhang Y."/>
            <person name="Zimin A.V."/>
            <person name="Baldwin J."/>
            <person name="Abdouelleil A."/>
            <person name="Abdulkadir J."/>
            <person name="Abebe A."/>
            <person name="Abera B."/>
            <person name="Abreu J."/>
            <person name="Acer S.C."/>
            <person name="Aftuck L."/>
            <person name="Alexander A."/>
            <person name="An P."/>
            <person name="Anderson E."/>
            <person name="Anderson S."/>
            <person name="Arachi H."/>
            <person name="Azer M."/>
            <person name="Bachantsang P."/>
            <person name="Barry A."/>
            <person name="Bayul T."/>
            <person name="Berlin A."/>
            <person name="Bessette D."/>
            <person name="Bloom T."/>
            <person name="Blye J."/>
            <person name="Boguslavskiy L."/>
            <person name="Bonnet C."/>
            <person name="Boukhgalter B."/>
            <person name="Bourzgui I."/>
            <person name="Brown A."/>
            <person name="Cahill P."/>
            <person name="Channer S."/>
            <person name="Cheshatsang Y."/>
            <person name="Chuda L."/>
            <person name="Citroen M."/>
            <person name="Collymore A."/>
            <person name="Cooke P."/>
            <person name="Costello M."/>
            <person name="D'Aco K."/>
            <person name="Daza R."/>
            <person name="De Haan G."/>
            <person name="DeGray S."/>
            <person name="DeMaso C."/>
            <person name="Dhargay N."/>
            <person name="Dooley K."/>
            <person name="Dooley E."/>
            <person name="Doricent M."/>
            <person name="Dorje P."/>
            <person name="Dorjee K."/>
            <person name="Dupes A."/>
            <person name="Elong R."/>
            <person name="Falk J."/>
            <person name="Farina A."/>
            <person name="Faro S."/>
            <person name="Ferguson D."/>
            <person name="Fisher S."/>
            <person name="Foley C.D."/>
            <person name="Franke A."/>
            <person name="Friedrich D."/>
            <person name="Gadbois L."/>
            <person name="Gearin G."/>
            <person name="Gearin C.R."/>
            <person name="Giannoukos G."/>
            <person name="Goode T."/>
            <person name="Graham J."/>
            <person name="Grandbois E."/>
            <person name="Grewal S."/>
            <person name="Gyaltsen K."/>
            <person name="Hafez N."/>
            <person name="Hagos B."/>
            <person name="Hall J."/>
            <person name="Henson C."/>
            <person name="Hollinger A."/>
            <person name="Honan T."/>
            <person name="Huard M.D."/>
            <person name="Hughes L."/>
            <person name="Hurhula B."/>
            <person name="Husby M.E."/>
            <person name="Kamat A."/>
            <person name="Kanga B."/>
            <person name="Kashin S."/>
            <person name="Khazanovich D."/>
            <person name="Kisner P."/>
            <person name="Lance K."/>
            <person name="Lara M."/>
            <person name="Lee W."/>
            <person name="Lennon N."/>
            <person name="Letendre F."/>
            <person name="LeVine R."/>
            <person name="Lipovsky A."/>
            <person name="Liu X."/>
            <person name="Liu J."/>
            <person name="Liu S."/>
            <person name="Lokyitsang T."/>
            <person name="Lokyitsang Y."/>
            <person name="Lubonja R."/>
            <person name="Lui A."/>
            <person name="MacDonald P."/>
            <person name="Magnisalis V."/>
            <person name="Maru K."/>
            <person name="Matthews C."/>
            <person name="McCusker W."/>
            <person name="McDonough S."/>
            <person name="Mehta T."/>
            <person name="Meldrim J."/>
            <person name="Meneus L."/>
            <person name="Mihai O."/>
            <person name="Mihalev A."/>
            <person name="Mihova T."/>
            <person name="Mittelman R."/>
            <person name="Mlenga V."/>
            <person name="Montmayeur A."/>
            <person name="Mulrain L."/>
            <person name="Navidi A."/>
            <person name="Naylor J."/>
            <person name="Negash T."/>
            <person name="Nguyen T."/>
            <person name="Nguyen N."/>
            <person name="Nicol R."/>
            <person name="Norbu C."/>
            <person name="Norbu N."/>
            <person name="Novod N."/>
            <person name="O'Neill B."/>
            <person name="Osman S."/>
            <person name="Markiewicz E."/>
            <person name="Oyono O.L."/>
            <person name="Patti C."/>
            <person name="Phunkhang P."/>
            <person name="Pierre F."/>
            <person name="Priest M."/>
            <person name="Raghuraman S."/>
            <person name="Rege F."/>
            <person name="Reyes R."/>
            <person name="Rise C."/>
            <person name="Rogov P."/>
            <person name="Ross K."/>
            <person name="Ryan E."/>
            <person name="Settipalli S."/>
            <person name="Shea T."/>
            <person name="Sherpa N."/>
            <person name="Shi L."/>
            <person name="Shih D."/>
            <person name="Sparrow T."/>
            <person name="Spaulding J."/>
            <person name="Stalker J."/>
            <person name="Stange-Thomann N."/>
            <person name="Stavropoulos S."/>
            <person name="Stone C."/>
            <person name="Strader C."/>
            <person name="Tesfaye S."/>
            <person name="Thomson T."/>
            <person name="Thoulutsang Y."/>
            <person name="Thoulutsang D."/>
            <person name="Topham K."/>
            <person name="Topping I."/>
            <person name="Tsamla T."/>
            <person name="Vassiliev H."/>
            <person name="Vo A."/>
            <person name="Wangchuk T."/>
            <person name="Wangdi T."/>
            <person name="Weiand M."/>
            <person name="Wilkinson J."/>
            <person name="Wilson A."/>
            <person name="Yadav S."/>
            <person name="Young G."/>
            <person name="Yu Q."/>
            <person name="Zembek L."/>
            <person name="Zhong D."/>
            <person name="Zimmer A."/>
            <person name="Zwirko Z."/>
            <person name="Jaffe D.B."/>
            <person name="Alvarez P."/>
            <person name="Brockman W."/>
            <person name="Butler J."/>
            <person name="Chin C."/>
            <person name="Gnerre S."/>
            <person name="Grabherr M."/>
            <person name="Kleber M."/>
            <person name="Mauceli E."/>
            <person name="MacCallum I."/>
        </authorList>
    </citation>
    <scope>NUCLEOTIDE SEQUENCE [LARGE SCALE GENOMIC DNA]</scope>
    <source>
        <strain evidence="15">Tucson 14030-0811.24</strain>
    </source>
</reference>
<evidence type="ECO:0000256" key="13">
    <source>
        <dbReference type="SAM" id="Phobius"/>
    </source>
</evidence>
<dbReference type="PANTHER" id="PTHR13050:SF7">
    <property type="entry name" value="VESICLE TRANSPORT PROTEIN USE1"/>
    <property type="match status" value="1"/>
</dbReference>
<sequence>MATKLNVNIRTLLANCEDLAKNEENFWRLQKFIKSLDTMVTELAAMNDDQSASKISSYTERLQALKLATGYADKTTIATSKGAEDAGENAVKEMRQLQNTKQYNDLRNDLLQDGGAVRRRRGPDEHGSSSNGSASTSAAAAAASAAGVSGDNMNEAVKYYNNAQTKITEHMLSLTRNLKEQTEAANRIIRKDTEVVSRSTGMADRNINSLGKEAEKLEHHSRNAYKCSLWLMIVFVIITFIGMVLFMKIMKKKK</sequence>
<accession>B4N6Z6</accession>
<keyword evidence="8" id="KW-0653">Protein transport</keyword>
<dbReference type="GO" id="GO:0009306">
    <property type="term" value="P:protein secretion"/>
    <property type="evidence" value="ECO:0007669"/>
    <property type="project" value="EnsemblMetazoa"/>
</dbReference>
<organism evidence="14 15">
    <name type="scientific">Drosophila willistoni</name>
    <name type="common">Fruit fly</name>
    <dbReference type="NCBI Taxonomy" id="7260"/>
    <lineage>
        <taxon>Eukaryota</taxon>
        <taxon>Metazoa</taxon>
        <taxon>Ecdysozoa</taxon>
        <taxon>Arthropoda</taxon>
        <taxon>Hexapoda</taxon>
        <taxon>Insecta</taxon>
        <taxon>Pterygota</taxon>
        <taxon>Neoptera</taxon>
        <taxon>Endopterygota</taxon>
        <taxon>Diptera</taxon>
        <taxon>Brachycera</taxon>
        <taxon>Muscomorpha</taxon>
        <taxon>Ephydroidea</taxon>
        <taxon>Drosophilidae</taxon>
        <taxon>Drosophila</taxon>
        <taxon>Sophophora</taxon>
    </lineage>
</organism>
<keyword evidence="15" id="KW-1185">Reference proteome</keyword>
<evidence type="ECO:0000256" key="7">
    <source>
        <dbReference type="ARBA" id="ARBA00022892"/>
    </source>
</evidence>
<evidence type="ECO:0000256" key="2">
    <source>
        <dbReference type="ARBA" id="ARBA00007891"/>
    </source>
</evidence>
<evidence type="ECO:0000256" key="12">
    <source>
        <dbReference type="SAM" id="MobiDB-lite"/>
    </source>
</evidence>
<dbReference type="Pfam" id="PF09753">
    <property type="entry name" value="Use1"/>
    <property type="match status" value="1"/>
</dbReference>
<keyword evidence="4" id="KW-0813">Transport</keyword>
<dbReference type="InterPro" id="IPR019150">
    <property type="entry name" value="Vesicle_transport_protein_Use1"/>
</dbReference>
<evidence type="ECO:0000256" key="5">
    <source>
        <dbReference type="ARBA" id="ARBA00022692"/>
    </source>
</evidence>
<dbReference type="GO" id="GO:0006890">
    <property type="term" value="P:retrograde vesicle-mediated transport, Golgi to endoplasmic reticulum"/>
    <property type="evidence" value="ECO:0007669"/>
    <property type="project" value="TreeGrafter"/>
</dbReference>
<comment type="similarity">
    <text evidence="2">Belongs to the USE1 family.</text>
</comment>
<dbReference type="GO" id="GO:0005789">
    <property type="term" value="C:endoplasmic reticulum membrane"/>
    <property type="evidence" value="ECO:0007669"/>
    <property type="project" value="UniProtKB-SubCell"/>
</dbReference>
<name>B4N6Z6_DROWI</name>
<evidence type="ECO:0000256" key="1">
    <source>
        <dbReference type="ARBA" id="ARBA00004163"/>
    </source>
</evidence>
<dbReference type="PANTHER" id="PTHR13050">
    <property type="entry name" value="USE1-LIKE PROTEIN"/>
    <property type="match status" value="1"/>
</dbReference>
<keyword evidence="5 13" id="KW-0812">Transmembrane</keyword>
<evidence type="ECO:0000256" key="10">
    <source>
        <dbReference type="ARBA" id="ARBA00023136"/>
    </source>
</evidence>
<keyword evidence="6" id="KW-0256">Endoplasmic reticulum</keyword>
<dbReference type="GO" id="GO:0007030">
    <property type="term" value="P:Golgi organization"/>
    <property type="evidence" value="ECO:0007669"/>
    <property type="project" value="EnsemblMetazoa"/>
</dbReference>
<evidence type="ECO:0000256" key="6">
    <source>
        <dbReference type="ARBA" id="ARBA00022824"/>
    </source>
</evidence>